<dbReference type="OrthoDB" id="3752109at2"/>
<feature type="transmembrane region" description="Helical" evidence="1">
    <location>
        <begin position="287"/>
        <end position="303"/>
    </location>
</feature>
<feature type="transmembrane region" description="Helical" evidence="1">
    <location>
        <begin position="177"/>
        <end position="206"/>
    </location>
</feature>
<keyword evidence="3" id="KW-1185">Reference proteome</keyword>
<keyword evidence="1" id="KW-0472">Membrane</keyword>
<evidence type="ECO:0000256" key="1">
    <source>
        <dbReference type="SAM" id="Phobius"/>
    </source>
</evidence>
<evidence type="ECO:0000313" key="3">
    <source>
        <dbReference type="Proteomes" id="UP000292935"/>
    </source>
</evidence>
<accession>A0A4Q2JS85</accession>
<keyword evidence="1" id="KW-1133">Transmembrane helix</keyword>
<keyword evidence="1" id="KW-0812">Transmembrane</keyword>
<protein>
    <recommendedName>
        <fullName evidence="4">YfhO family protein</fullName>
    </recommendedName>
</protein>
<feature type="transmembrane region" description="Helical" evidence="1">
    <location>
        <begin position="393"/>
        <end position="414"/>
    </location>
</feature>
<proteinExistence type="predicted"/>
<feature type="transmembrane region" description="Helical" evidence="1">
    <location>
        <begin position="370"/>
        <end position="387"/>
    </location>
</feature>
<sequence>MRSRLFWPAVAVISTIIGAAIPLIFDIGFYYVDDTQSGAIGQWWKIGERILAWDWSFVNPTVWQSGNYLAEGAWGLFSPVIWLVGVGSHVLPNMLVYVVLVKFACFAVASFGVWLLARTFGADPRWAAVIATASTLTAFTLYMDAASWVNGFMAWSLWPIAWALIRRAVRSHRSPLLAVVASCLVVGIGYVHATLALAFTLLATIIEVMIARDRAGILRAWGIAIAAGCFAIIVHIPGLLTAPVSGRSLGMGNTGLLTVDLSDLATSPIALGDPQFMLFSQSYPNEPLFYISWLLPLFALIDWKRFATLLSQRTSLLIVGGIALAAVLLPSDFGPLRFPIRVLPYVAVSSLVILGLGLSLARARISRPRWVVTFSVLGASAFIAAAAQPTAVLGIAVTALVAAGGLFAVLFLLGKHDRETTERMPSTGSAPAGHEGGRRRMPVVVATAMAVTFALLGIQHSVASSPALRDYQIPTWVDALRSPLSETVGDTIVVGVVPTEDGIQEEYWADTLVGNLFYMTDASVQNAYTSVYYPEYQNRVCMLYNGYTCPELYGALFTEQAQTGEELATLMGVSTIQVLKSALPAGEWRDVPSGWHVIEDTRLTRSIARDEPIPGAGGVVWSSDGLRVTEVSRDASSVRIRVDSVPADGGTVALSRIAWPGYAVSGPAAITDPTDGFLMSLELEPGAEGQEITVSFAAPGWQLQVLAAIILVGLVVALEIRRRRTRPDASSDASQIAHKHTD</sequence>
<dbReference type="AlphaFoldDB" id="A0A4Q2JS85"/>
<feature type="transmembrane region" description="Helical" evidence="1">
    <location>
        <begin position="443"/>
        <end position="462"/>
    </location>
</feature>
<name>A0A4Q2JS85_9MICO</name>
<reference evidence="2 3" key="1">
    <citation type="submission" date="2019-01" db="EMBL/GenBank/DDBJ databases">
        <authorList>
            <person name="Li J."/>
        </authorList>
    </citation>
    <scope>NUCLEOTIDE SEQUENCE [LARGE SCALE GENOMIC DNA]</scope>
    <source>
        <strain evidence="2 3">CCUG 35506</strain>
    </source>
</reference>
<feature type="transmembrane region" description="Helical" evidence="1">
    <location>
        <begin position="701"/>
        <end position="720"/>
    </location>
</feature>
<organism evidence="2 3">
    <name type="scientific">Agromyces fucosus</name>
    <dbReference type="NCBI Taxonomy" id="41985"/>
    <lineage>
        <taxon>Bacteria</taxon>
        <taxon>Bacillati</taxon>
        <taxon>Actinomycetota</taxon>
        <taxon>Actinomycetes</taxon>
        <taxon>Micrococcales</taxon>
        <taxon>Microbacteriaceae</taxon>
        <taxon>Agromyces</taxon>
    </lineage>
</organism>
<feature type="transmembrane region" description="Helical" evidence="1">
    <location>
        <begin position="218"/>
        <end position="240"/>
    </location>
</feature>
<dbReference type="EMBL" id="SDPO01000001">
    <property type="protein sequence ID" value="RXZ51022.1"/>
    <property type="molecule type" value="Genomic_DNA"/>
</dbReference>
<dbReference type="RefSeq" id="WP_129230654.1">
    <property type="nucleotide sequence ID" value="NZ_SDPO01000001.1"/>
</dbReference>
<evidence type="ECO:0008006" key="4">
    <source>
        <dbReference type="Google" id="ProtNLM"/>
    </source>
</evidence>
<feature type="transmembrane region" description="Helical" evidence="1">
    <location>
        <begin position="126"/>
        <end position="143"/>
    </location>
</feature>
<feature type="transmembrane region" description="Helical" evidence="1">
    <location>
        <begin position="315"/>
        <end position="336"/>
    </location>
</feature>
<comment type="caution">
    <text evidence="2">The sequence shown here is derived from an EMBL/GenBank/DDBJ whole genome shotgun (WGS) entry which is preliminary data.</text>
</comment>
<feature type="transmembrane region" description="Helical" evidence="1">
    <location>
        <begin position="5"/>
        <end position="25"/>
    </location>
</feature>
<feature type="transmembrane region" description="Helical" evidence="1">
    <location>
        <begin position="94"/>
        <end position="114"/>
    </location>
</feature>
<gene>
    <name evidence="2" type="ORF">ESP57_04345</name>
</gene>
<feature type="transmembrane region" description="Helical" evidence="1">
    <location>
        <begin position="342"/>
        <end position="363"/>
    </location>
</feature>
<dbReference type="Proteomes" id="UP000292935">
    <property type="component" value="Unassembled WGS sequence"/>
</dbReference>
<evidence type="ECO:0000313" key="2">
    <source>
        <dbReference type="EMBL" id="RXZ51022.1"/>
    </source>
</evidence>